<comment type="caution">
    <text evidence="2">The sequence shown here is derived from an EMBL/GenBank/DDBJ whole genome shotgun (WGS) entry which is preliminary data.</text>
</comment>
<gene>
    <name evidence="2" type="ORF">RRG08_004913</name>
</gene>
<reference evidence="2" key="1">
    <citation type="journal article" date="2023" name="G3 (Bethesda)">
        <title>A reference genome for the long-term kleptoplast-retaining sea slug Elysia crispata morphotype clarki.</title>
        <authorList>
            <person name="Eastman K.E."/>
            <person name="Pendleton A.L."/>
            <person name="Shaikh M.A."/>
            <person name="Suttiyut T."/>
            <person name="Ogas R."/>
            <person name="Tomko P."/>
            <person name="Gavelis G."/>
            <person name="Widhalm J.R."/>
            <person name="Wisecaver J.H."/>
        </authorList>
    </citation>
    <scope>NUCLEOTIDE SEQUENCE</scope>
    <source>
        <strain evidence="2">ECLA1</strain>
    </source>
</reference>
<organism evidence="2 3">
    <name type="scientific">Elysia crispata</name>
    <name type="common">lettuce slug</name>
    <dbReference type="NCBI Taxonomy" id="231223"/>
    <lineage>
        <taxon>Eukaryota</taxon>
        <taxon>Metazoa</taxon>
        <taxon>Spiralia</taxon>
        <taxon>Lophotrochozoa</taxon>
        <taxon>Mollusca</taxon>
        <taxon>Gastropoda</taxon>
        <taxon>Heterobranchia</taxon>
        <taxon>Euthyneura</taxon>
        <taxon>Panpulmonata</taxon>
        <taxon>Sacoglossa</taxon>
        <taxon>Placobranchoidea</taxon>
        <taxon>Plakobranchidae</taxon>
        <taxon>Elysia</taxon>
    </lineage>
</organism>
<evidence type="ECO:0000313" key="3">
    <source>
        <dbReference type="Proteomes" id="UP001283361"/>
    </source>
</evidence>
<name>A0AAE0ZJ14_9GAST</name>
<accession>A0AAE0ZJ14</accession>
<evidence type="ECO:0000256" key="1">
    <source>
        <dbReference type="SAM" id="MobiDB-lite"/>
    </source>
</evidence>
<keyword evidence="3" id="KW-1185">Reference proteome</keyword>
<dbReference type="AlphaFoldDB" id="A0AAE0ZJ14"/>
<proteinExistence type="predicted"/>
<evidence type="ECO:0000313" key="2">
    <source>
        <dbReference type="EMBL" id="KAK3769661.1"/>
    </source>
</evidence>
<dbReference type="Proteomes" id="UP001283361">
    <property type="component" value="Unassembled WGS sequence"/>
</dbReference>
<feature type="region of interest" description="Disordered" evidence="1">
    <location>
        <begin position="1"/>
        <end position="27"/>
    </location>
</feature>
<dbReference type="EMBL" id="JAWDGP010003892">
    <property type="protein sequence ID" value="KAK3769661.1"/>
    <property type="molecule type" value="Genomic_DNA"/>
</dbReference>
<feature type="compositionally biased region" description="Basic and acidic residues" evidence="1">
    <location>
        <begin position="1"/>
        <end position="22"/>
    </location>
</feature>
<sequence length="99" mass="11070">MQIQKERDNEHIVDDSEDTVKMDKKKHKPRQLPLLSCGIARANLTNPAALKTLNGCAETAIERGDHSVVAETSLPRLEAVGVTESSRRRRVKLLLERGK</sequence>
<protein>
    <submittedName>
        <fullName evidence="2">Uncharacterized protein</fullName>
    </submittedName>
</protein>